<protein>
    <submittedName>
        <fullName evidence="2">Uncharacterized protein</fullName>
    </submittedName>
</protein>
<keyword evidence="3" id="KW-1185">Reference proteome</keyword>
<gene>
    <name evidence="1" type="ORF">AVEN_259357_1</name>
    <name evidence="2" type="ORF">AVEN_99822_1</name>
</gene>
<evidence type="ECO:0000313" key="3">
    <source>
        <dbReference type="Proteomes" id="UP000499080"/>
    </source>
</evidence>
<dbReference type="EMBL" id="BGPR01004505">
    <property type="protein sequence ID" value="GBN00294.1"/>
    <property type="molecule type" value="Genomic_DNA"/>
</dbReference>
<dbReference type="AlphaFoldDB" id="A0A4Y2KC75"/>
<dbReference type="EMBL" id="BGPR01000424">
    <property type="protein sequence ID" value="GBM19451.1"/>
    <property type="molecule type" value="Genomic_DNA"/>
</dbReference>
<comment type="caution">
    <text evidence="2">The sequence shown here is derived from an EMBL/GenBank/DDBJ whole genome shotgun (WGS) entry which is preliminary data.</text>
</comment>
<reference evidence="2 3" key="1">
    <citation type="journal article" date="2019" name="Sci. Rep.">
        <title>Orb-weaving spider Araneus ventricosus genome elucidates the spidroin gene catalogue.</title>
        <authorList>
            <person name="Kono N."/>
            <person name="Nakamura H."/>
            <person name="Ohtoshi R."/>
            <person name="Moran D.A.P."/>
            <person name="Shinohara A."/>
            <person name="Yoshida Y."/>
            <person name="Fujiwara M."/>
            <person name="Mori M."/>
            <person name="Tomita M."/>
            <person name="Arakawa K."/>
        </authorList>
    </citation>
    <scope>NUCLEOTIDE SEQUENCE [LARGE SCALE GENOMIC DNA]</scope>
</reference>
<organism evidence="2 3">
    <name type="scientific">Araneus ventricosus</name>
    <name type="common">Orbweaver spider</name>
    <name type="synonym">Epeira ventricosa</name>
    <dbReference type="NCBI Taxonomy" id="182803"/>
    <lineage>
        <taxon>Eukaryota</taxon>
        <taxon>Metazoa</taxon>
        <taxon>Ecdysozoa</taxon>
        <taxon>Arthropoda</taxon>
        <taxon>Chelicerata</taxon>
        <taxon>Arachnida</taxon>
        <taxon>Araneae</taxon>
        <taxon>Araneomorphae</taxon>
        <taxon>Entelegynae</taxon>
        <taxon>Araneoidea</taxon>
        <taxon>Araneidae</taxon>
        <taxon>Araneus</taxon>
    </lineage>
</organism>
<proteinExistence type="predicted"/>
<accession>A0A4Y2KC75</accession>
<sequence length="96" mass="11295">MKLEVIRCPELKTESVLSRERQQEEDERVQYKSLDFQIARLRCDNLLSTISSVKYSSVPSGERGSIRRNSSREVQRYFSKPCVILLSRLRKTELML</sequence>
<dbReference type="Proteomes" id="UP000499080">
    <property type="component" value="Unassembled WGS sequence"/>
</dbReference>
<evidence type="ECO:0000313" key="2">
    <source>
        <dbReference type="EMBL" id="GBN00294.1"/>
    </source>
</evidence>
<name>A0A4Y2KC75_ARAVE</name>
<evidence type="ECO:0000313" key="1">
    <source>
        <dbReference type="EMBL" id="GBM19451.1"/>
    </source>
</evidence>